<reference evidence="7 8" key="1">
    <citation type="submission" date="2017-12" db="EMBL/GenBank/DDBJ databases">
        <title>Sequencing, de novo assembly and annotation of complete genome of a new Thraustochytrid species, strain FCC1311.</title>
        <authorList>
            <person name="Sedici K."/>
            <person name="Godart F."/>
            <person name="Aiese Cigliano R."/>
            <person name="Sanseverino W."/>
            <person name="Barakat M."/>
            <person name="Ortet P."/>
            <person name="Marechal E."/>
            <person name="Cagnac O."/>
            <person name="Amato A."/>
        </authorList>
    </citation>
    <scope>NUCLEOTIDE SEQUENCE [LARGE SCALE GENOMIC DNA]</scope>
</reference>
<evidence type="ECO:0000256" key="4">
    <source>
        <dbReference type="ARBA" id="ARBA00022860"/>
    </source>
</evidence>
<dbReference type="InterPro" id="IPR027417">
    <property type="entry name" value="P-loop_NTPase"/>
</dbReference>
<dbReference type="InParanoid" id="A0A2R5G9P7"/>
<dbReference type="GO" id="GO:0007051">
    <property type="term" value="P:spindle organization"/>
    <property type="evidence" value="ECO:0007669"/>
    <property type="project" value="TreeGrafter"/>
</dbReference>
<dbReference type="AlphaFoldDB" id="A0A2R5G9P7"/>
<evidence type="ECO:0000256" key="2">
    <source>
        <dbReference type="ARBA" id="ARBA00022490"/>
    </source>
</evidence>
<evidence type="ECO:0000256" key="1">
    <source>
        <dbReference type="ARBA" id="ARBA00004496"/>
    </source>
</evidence>
<keyword evidence="5" id="KW-0175">Coiled coil</keyword>
<dbReference type="Gene3D" id="1.20.5.190">
    <property type="match status" value="3"/>
</dbReference>
<feature type="compositionally biased region" description="Low complexity" evidence="6">
    <location>
        <begin position="371"/>
        <end position="382"/>
    </location>
</feature>
<evidence type="ECO:0000256" key="6">
    <source>
        <dbReference type="SAM" id="MobiDB-lite"/>
    </source>
</evidence>
<comment type="caution">
    <text evidence="7">The sequence shown here is derived from an EMBL/GenBank/DDBJ whole genome shotgun (WGS) entry which is preliminary data.</text>
</comment>
<sequence>MTAVMHRKNIYTNAEKKTIRGRHERQRLIDFKRIEAENRKLAARLEQVPPFQTNQQLKKEWVKTKKKMATMCAYPLVIARPYRPATAAFPRDRAGGAHAGAHRILTGDVRIFPSRSKNMPVGSALSPKLDDASSHPDIDADVATLGPLGFVEKKGATVDLSVPEPPTLSGLGPSGHTGARGGKQRRHDVFSELLSVPAVEFSHGDYGSNVTFVLIAVHMAIDEVYRALEISVSRLRAGVASQRREDQHSLVVSYSDIFALVGGDTRDTYEAVSKKLWFRNNKLMLTSQLPSVILDVLPGEDAEPLPAIADFSKAEEDKIAKLQARVRGSQARAQRASEHEAAKVLQRQFRRFSSDRSLEQEKKRNEKAARSSEASSAEDQSAVKLQSAFRGYHAKKQRREEEKSAARLQSAFRGYHAKRQKKKREQEDQSAAKLQGAFRGYHAKKAQRQQEDQSAAKLQSAFRGYHAKKQRKQEEKSAAKLQGAFRGYHAKKKQQLRKQEERSATTLQGAFRGYHAKKKQRQRQQEDEKAAKLQSAFRGYRTRRPLAQRTISLANGESFDVSLRIGGQERLFLEIEPQPETSRCPVQLFSLEPVHAEEDKVLFLEYVCEHVLRARQGNLSSIGRFTASEDPNRVKVHRHPKDDGSLTLRETSRSATMNRAQGTPLFIREFAVQGAPGVKIQVVFNAKDHSTRWYEFQ</sequence>
<dbReference type="GO" id="GO:0005516">
    <property type="term" value="F:calmodulin binding"/>
    <property type="evidence" value="ECO:0007669"/>
    <property type="project" value="UniProtKB-KW"/>
</dbReference>
<accession>A0A2R5G9P7</accession>
<dbReference type="EMBL" id="BEYU01000005">
    <property type="protein sequence ID" value="GBG24384.1"/>
    <property type="molecule type" value="Genomic_DNA"/>
</dbReference>
<dbReference type="GO" id="GO:0051295">
    <property type="term" value="P:establishment of meiotic spindle localization"/>
    <property type="evidence" value="ECO:0007669"/>
    <property type="project" value="TreeGrafter"/>
</dbReference>
<keyword evidence="8" id="KW-1185">Reference proteome</keyword>
<dbReference type="GO" id="GO:0000922">
    <property type="term" value="C:spindle pole"/>
    <property type="evidence" value="ECO:0007669"/>
    <property type="project" value="TreeGrafter"/>
</dbReference>
<protein>
    <submittedName>
        <fullName evidence="7">Abnormal spindle-like microcephaly-associated protein-like</fullName>
    </submittedName>
</protein>
<keyword evidence="2" id="KW-0963">Cytoplasm</keyword>
<dbReference type="InterPro" id="IPR000048">
    <property type="entry name" value="IQ_motif_EF-hand-BS"/>
</dbReference>
<dbReference type="SMART" id="SM00015">
    <property type="entry name" value="IQ"/>
    <property type="match status" value="8"/>
</dbReference>
<dbReference type="PANTHER" id="PTHR22706">
    <property type="entry name" value="ASSEMBLY FACTOR FOR SPINDLE MICROTUBULES"/>
    <property type="match status" value="1"/>
</dbReference>
<feature type="compositionally biased region" description="Basic and acidic residues" evidence="6">
    <location>
        <begin position="353"/>
        <end position="370"/>
    </location>
</feature>
<feature type="coiled-coil region" evidence="5">
    <location>
        <begin position="312"/>
        <end position="339"/>
    </location>
</feature>
<keyword evidence="4" id="KW-0112">Calmodulin-binding</keyword>
<evidence type="ECO:0000256" key="3">
    <source>
        <dbReference type="ARBA" id="ARBA00022737"/>
    </source>
</evidence>
<dbReference type="OrthoDB" id="252964at2759"/>
<feature type="region of interest" description="Disordered" evidence="6">
    <location>
        <begin position="503"/>
        <end position="529"/>
    </location>
</feature>
<dbReference type="PROSITE" id="PS50096">
    <property type="entry name" value="IQ"/>
    <property type="match status" value="8"/>
</dbReference>
<organism evidence="7 8">
    <name type="scientific">Hondaea fermentalgiana</name>
    <dbReference type="NCBI Taxonomy" id="2315210"/>
    <lineage>
        <taxon>Eukaryota</taxon>
        <taxon>Sar</taxon>
        <taxon>Stramenopiles</taxon>
        <taxon>Bigyra</taxon>
        <taxon>Labyrinthulomycetes</taxon>
        <taxon>Thraustochytrida</taxon>
        <taxon>Thraustochytriidae</taxon>
        <taxon>Hondaea</taxon>
    </lineage>
</organism>
<feature type="compositionally biased region" description="Gly residues" evidence="6">
    <location>
        <begin position="172"/>
        <end position="181"/>
    </location>
</feature>
<dbReference type="SUPFAM" id="SSF52540">
    <property type="entry name" value="P-loop containing nucleoside triphosphate hydrolases"/>
    <property type="match status" value="2"/>
</dbReference>
<proteinExistence type="predicted"/>
<keyword evidence="3" id="KW-0677">Repeat</keyword>
<name>A0A2R5G9P7_9STRA</name>
<evidence type="ECO:0000313" key="7">
    <source>
        <dbReference type="EMBL" id="GBG24384.1"/>
    </source>
</evidence>
<feature type="region of interest" description="Disordered" evidence="6">
    <location>
        <begin position="163"/>
        <end position="184"/>
    </location>
</feature>
<evidence type="ECO:0000256" key="5">
    <source>
        <dbReference type="SAM" id="Coils"/>
    </source>
</evidence>
<feature type="region of interest" description="Disordered" evidence="6">
    <location>
        <begin position="353"/>
        <end position="382"/>
    </location>
</feature>
<dbReference type="Proteomes" id="UP000241890">
    <property type="component" value="Unassembled WGS sequence"/>
</dbReference>
<dbReference type="InterPro" id="IPR051185">
    <property type="entry name" value="ASPM"/>
</dbReference>
<comment type="subcellular location">
    <subcellularLocation>
        <location evidence="1">Cytoplasm</location>
    </subcellularLocation>
</comment>
<dbReference type="Pfam" id="PF00612">
    <property type="entry name" value="IQ"/>
    <property type="match status" value="6"/>
</dbReference>
<dbReference type="PANTHER" id="PTHR22706:SF1">
    <property type="entry name" value="ASSEMBLY FACTOR FOR SPINDLE MICROTUBULES"/>
    <property type="match status" value="1"/>
</dbReference>
<gene>
    <name evidence="7" type="ORF">FCC1311_006022</name>
</gene>
<dbReference type="Gene3D" id="1.20.5.1190">
    <property type="entry name" value="iswi atpase"/>
    <property type="match status" value="1"/>
</dbReference>
<evidence type="ECO:0000313" key="8">
    <source>
        <dbReference type="Proteomes" id="UP000241890"/>
    </source>
</evidence>
<dbReference type="GO" id="GO:0000278">
    <property type="term" value="P:mitotic cell cycle"/>
    <property type="evidence" value="ECO:0007669"/>
    <property type="project" value="TreeGrafter"/>
</dbReference>
<dbReference type="GO" id="GO:0005737">
    <property type="term" value="C:cytoplasm"/>
    <property type="evidence" value="ECO:0007669"/>
    <property type="project" value="UniProtKB-SubCell"/>
</dbReference>